<evidence type="ECO:0000256" key="1">
    <source>
        <dbReference type="SAM" id="Phobius"/>
    </source>
</evidence>
<feature type="transmembrane region" description="Helical" evidence="1">
    <location>
        <begin position="74"/>
        <end position="92"/>
    </location>
</feature>
<dbReference type="EMBL" id="FTNO01000007">
    <property type="protein sequence ID" value="SIR92683.1"/>
    <property type="molecule type" value="Genomic_DNA"/>
</dbReference>
<dbReference type="AlphaFoldDB" id="A0A1N7EX34"/>
<evidence type="ECO:0000313" key="3">
    <source>
        <dbReference type="Proteomes" id="UP000186914"/>
    </source>
</evidence>
<proteinExistence type="predicted"/>
<keyword evidence="1" id="KW-0812">Transmembrane</keyword>
<protein>
    <recommendedName>
        <fullName evidence="4">Transmembrane protein</fullName>
    </recommendedName>
</protein>
<accession>A0A1N7EX34</accession>
<keyword evidence="1" id="KW-1133">Transmembrane helix</keyword>
<dbReference type="Proteomes" id="UP000186914">
    <property type="component" value="Unassembled WGS sequence"/>
</dbReference>
<reference evidence="3" key="1">
    <citation type="submission" date="2017-01" db="EMBL/GenBank/DDBJ databases">
        <authorList>
            <person name="Varghese N."/>
            <person name="Submissions S."/>
        </authorList>
    </citation>
    <scope>NUCLEOTIDE SEQUENCE [LARGE SCALE GENOMIC DNA]</scope>
    <source>
        <strain evidence="3">CGMCC 1.7737</strain>
    </source>
</reference>
<name>A0A1N7EX34_9EURY</name>
<keyword evidence="3" id="KW-1185">Reference proteome</keyword>
<keyword evidence="1" id="KW-0472">Membrane</keyword>
<organism evidence="2 3">
    <name type="scientific">Haladaptatus litoreus</name>
    <dbReference type="NCBI Taxonomy" id="553468"/>
    <lineage>
        <taxon>Archaea</taxon>
        <taxon>Methanobacteriati</taxon>
        <taxon>Methanobacteriota</taxon>
        <taxon>Stenosarchaea group</taxon>
        <taxon>Halobacteria</taxon>
        <taxon>Halobacteriales</taxon>
        <taxon>Haladaptataceae</taxon>
        <taxon>Haladaptatus</taxon>
    </lineage>
</organism>
<evidence type="ECO:0008006" key="4">
    <source>
        <dbReference type="Google" id="ProtNLM"/>
    </source>
</evidence>
<gene>
    <name evidence="2" type="ORF">SAMN05421858_4597</name>
</gene>
<sequence length="104" mass="11207">MSSLPSRRIGFILVPLGVVLLPLTIFTGSGTLGACPESAPDFLGIDFSQARILDLQVATMSLSWYDGCNWRSSWLVPSVLGFVLIAIGLVLIGRSMNQQHTDTV</sequence>
<dbReference type="PROSITE" id="PS51257">
    <property type="entry name" value="PROKAR_LIPOPROTEIN"/>
    <property type="match status" value="1"/>
</dbReference>
<evidence type="ECO:0000313" key="2">
    <source>
        <dbReference type="EMBL" id="SIR92683.1"/>
    </source>
</evidence>